<evidence type="ECO:0000313" key="17">
    <source>
        <dbReference type="EMBL" id="PYD76931.1"/>
    </source>
</evidence>
<comment type="cofactor">
    <cofactor evidence="15">
        <name>Mg(2+)</name>
        <dbReference type="ChEBI" id="CHEBI:18420"/>
    </cofactor>
    <text evidence="15">Binds 1 Mg(2+) ion per subunit. The magnesium is bound as Mg-PRPP.</text>
</comment>
<keyword evidence="8 15" id="KW-0460">Magnesium</keyword>
<dbReference type="Pfam" id="PF14681">
    <property type="entry name" value="UPRTase"/>
    <property type="match status" value="1"/>
</dbReference>
<evidence type="ECO:0000256" key="12">
    <source>
        <dbReference type="ARBA" id="ARBA00056901"/>
    </source>
</evidence>
<feature type="binding site" evidence="15">
    <location>
        <position position="95"/>
    </location>
    <ligand>
        <name>5-phospho-alpha-D-ribose 1-diphosphate</name>
        <dbReference type="ChEBI" id="CHEBI:58017"/>
    </ligand>
</feature>
<evidence type="ECO:0000256" key="6">
    <source>
        <dbReference type="ARBA" id="ARBA00022679"/>
    </source>
</evidence>
<dbReference type="PANTHER" id="PTHR32315:SF4">
    <property type="entry name" value="URACIL PHOSPHORIBOSYLTRANSFERASE, CHLOROPLASTIC"/>
    <property type="match status" value="1"/>
</dbReference>
<evidence type="ECO:0000256" key="14">
    <source>
        <dbReference type="ARBA" id="ARBA00079807"/>
    </source>
</evidence>
<organism evidence="17 18">
    <name type="scientific">Novacetimonas pomaceti</name>
    <dbReference type="NCBI Taxonomy" id="2021998"/>
    <lineage>
        <taxon>Bacteria</taxon>
        <taxon>Pseudomonadati</taxon>
        <taxon>Pseudomonadota</taxon>
        <taxon>Alphaproteobacteria</taxon>
        <taxon>Acetobacterales</taxon>
        <taxon>Acetobacteraceae</taxon>
        <taxon>Novacetimonas</taxon>
    </lineage>
</organism>
<dbReference type="FunFam" id="3.40.50.2020:FF:000003">
    <property type="entry name" value="Uracil phosphoribosyltransferase"/>
    <property type="match status" value="1"/>
</dbReference>
<evidence type="ECO:0000256" key="7">
    <source>
        <dbReference type="ARBA" id="ARBA00022741"/>
    </source>
</evidence>
<evidence type="ECO:0000256" key="4">
    <source>
        <dbReference type="ARBA" id="ARBA00022533"/>
    </source>
</evidence>
<protein>
    <recommendedName>
        <fullName evidence="13 15">Uracil phosphoribosyltransferase</fullName>
        <ecNumber evidence="3 15">2.4.2.9</ecNumber>
    </recommendedName>
    <alternativeName>
        <fullName evidence="10 15">UMP pyrophosphorylase</fullName>
    </alternativeName>
    <alternativeName>
        <fullName evidence="14 15">UPRTase</fullName>
    </alternativeName>
</protein>
<dbReference type="NCBIfam" id="TIGR01091">
    <property type="entry name" value="upp"/>
    <property type="match status" value="1"/>
</dbReference>
<keyword evidence="6 15" id="KW-0808">Transferase</keyword>
<dbReference type="GO" id="GO:0044206">
    <property type="term" value="P:UMP salvage"/>
    <property type="evidence" value="ECO:0007669"/>
    <property type="project" value="UniProtKB-UniRule"/>
</dbReference>
<dbReference type="EC" id="2.4.2.9" evidence="3 15"/>
<comment type="pathway">
    <text evidence="1 15">Pyrimidine metabolism; UMP biosynthesis via salvage pathway; UMP from uracil: step 1/1.</text>
</comment>
<dbReference type="GO" id="GO:0005525">
    <property type="term" value="F:GTP binding"/>
    <property type="evidence" value="ECO:0007669"/>
    <property type="project" value="UniProtKB-KW"/>
</dbReference>
<evidence type="ECO:0000256" key="8">
    <source>
        <dbReference type="ARBA" id="ARBA00022842"/>
    </source>
</evidence>
<comment type="catalytic activity">
    <reaction evidence="11 15">
        <text>UMP + diphosphate = 5-phospho-alpha-D-ribose 1-diphosphate + uracil</text>
        <dbReference type="Rhea" id="RHEA:13017"/>
        <dbReference type="ChEBI" id="CHEBI:17568"/>
        <dbReference type="ChEBI" id="CHEBI:33019"/>
        <dbReference type="ChEBI" id="CHEBI:57865"/>
        <dbReference type="ChEBI" id="CHEBI:58017"/>
        <dbReference type="EC" id="2.4.2.9"/>
    </reaction>
</comment>
<comment type="function">
    <text evidence="12 15">Catalyzes the conversion of uracil and 5-phospho-alpha-D-ribose 1-diphosphate (PRPP) to UMP and diphosphate.</text>
</comment>
<dbReference type="GO" id="GO:0004845">
    <property type="term" value="F:uracil phosphoribosyltransferase activity"/>
    <property type="evidence" value="ECO:0007669"/>
    <property type="project" value="UniProtKB-UniRule"/>
</dbReference>
<keyword evidence="4 15" id="KW-0021">Allosteric enzyme</keyword>
<dbReference type="EMBL" id="NOXG01000001">
    <property type="protein sequence ID" value="PYD76931.1"/>
    <property type="molecule type" value="Genomic_DNA"/>
</dbReference>
<accession>A0A318QHG0</accession>
<dbReference type="InterPro" id="IPR050054">
    <property type="entry name" value="UPRTase/APRTase"/>
</dbReference>
<feature type="binding site" evidence="15">
    <location>
        <position position="120"/>
    </location>
    <ligand>
        <name>5-phospho-alpha-D-ribose 1-diphosphate</name>
        <dbReference type="ChEBI" id="CHEBI:58017"/>
    </ligand>
</feature>
<evidence type="ECO:0000313" key="18">
    <source>
        <dbReference type="Proteomes" id="UP000247609"/>
    </source>
</evidence>
<dbReference type="NCBIfam" id="NF001097">
    <property type="entry name" value="PRK00129.1"/>
    <property type="match status" value="1"/>
</dbReference>
<evidence type="ECO:0000259" key="16">
    <source>
        <dbReference type="Pfam" id="PF14681"/>
    </source>
</evidence>
<dbReference type="CDD" id="cd06223">
    <property type="entry name" value="PRTases_typeI"/>
    <property type="match status" value="1"/>
</dbReference>
<feature type="domain" description="Phosphoribosyltransferase" evidence="16">
    <location>
        <begin position="22"/>
        <end position="224"/>
    </location>
</feature>
<feature type="binding site" evidence="15">
    <location>
        <position position="210"/>
    </location>
    <ligand>
        <name>uracil</name>
        <dbReference type="ChEBI" id="CHEBI:17568"/>
    </ligand>
</feature>
<keyword evidence="7 15" id="KW-0547">Nucleotide-binding</keyword>
<feature type="binding site" evidence="15">
    <location>
        <begin position="215"/>
        <end position="217"/>
    </location>
    <ligand>
        <name>uracil</name>
        <dbReference type="ChEBI" id="CHEBI:17568"/>
    </ligand>
</feature>
<proteinExistence type="inferred from homology"/>
<feature type="binding site" evidence="15">
    <location>
        <position position="216"/>
    </location>
    <ligand>
        <name>5-phospho-alpha-D-ribose 1-diphosphate</name>
        <dbReference type="ChEBI" id="CHEBI:58017"/>
    </ligand>
</feature>
<feature type="binding site" evidence="15">
    <location>
        <begin position="147"/>
        <end position="155"/>
    </location>
    <ligand>
        <name>5-phospho-alpha-D-ribose 1-diphosphate</name>
        <dbReference type="ChEBI" id="CHEBI:58017"/>
    </ligand>
</feature>
<dbReference type="AlphaFoldDB" id="A0A318QHG0"/>
<evidence type="ECO:0000256" key="3">
    <source>
        <dbReference type="ARBA" id="ARBA00011894"/>
    </source>
</evidence>
<dbReference type="PANTHER" id="PTHR32315">
    <property type="entry name" value="ADENINE PHOSPHORIBOSYLTRANSFERASE"/>
    <property type="match status" value="1"/>
</dbReference>
<keyword evidence="9 15" id="KW-0342">GTP-binding</keyword>
<dbReference type="SUPFAM" id="SSF53271">
    <property type="entry name" value="PRTase-like"/>
    <property type="match status" value="1"/>
</dbReference>
<dbReference type="HAMAP" id="MF_01218_B">
    <property type="entry name" value="Upp_B"/>
    <property type="match status" value="1"/>
</dbReference>
<reference evidence="17 18" key="1">
    <citation type="submission" date="2017-07" db="EMBL/GenBank/DDBJ databases">
        <title>A draft genome sequence of Komagataeibacter sp. T5K1.</title>
        <authorList>
            <person name="Skraban J."/>
            <person name="Cleenwerck I."/>
            <person name="Vandamme P."/>
            <person name="Trcek J."/>
        </authorList>
    </citation>
    <scope>NUCLEOTIDE SEQUENCE [LARGE SCALE GENOMIC DNA]</scope>
    <source>
        <strain evidence="17 18">T5K1</strain>
    </source>
</reference>
<comment type="caution">
    <text evidence="17">The sequence shown here is derived from an EMBL/GenBank/DDBJ whole genome shotgun (WGS) entry which is preliminary data.</text>
</comment>
<comment type="similarity">
    <text evidence="2 15">Belongs to the UPRTase family.</text>
</comment>
<comment type="activity regulation">
    <text evidence="15">Allosterically activated by GTP.</text>
</comment>
<dbReference type="InterPro" id="IPR029057">
    <property type="entry name" value="PRTase-like"/>
</dbReference>
<dbReference type="InterPro" id="IPR034332">
    <property type="entry name" value="Upp_B"/>
</dbReference>
<sequence>MTREAGAAGGQAAFGDDPDVVVLTHPLARHKLTLLRDARTSTGEFRRLARELSMLAGYEALRDLPVEDVEIDTPLERMTGQQLAGKKLCLVSILRAGNGILDGMLDLVPSARVGHVGLYRDPATLEPVEYYLKLPDDLARRRCVVVDPMLATGHSAVAAITRLKQAGADSIVFVCLLAAPEGVACLRAAHPDVRVVTCAIDRGLDDHGYIRPGLGDAGDRLFGTK</sequence>
<evidence type="ECO:0000256" key="13">
    <source>
        <dbReference type="ARBA" id="ARBA00072146"/>
    </source>
</evidence>
<dbReference type="UniPathway" id="UPA00574">
    <property type="reaction ID" value="UER00636"/>
</dbReference>
<evidence type="ECO:0000256" key="1">
    <source>
        <dbReference type="ARBA" id="ARBA00005180"/>
    </source>
</evidence>
<dbReference type="InterPro" id="IPR000836">
    <property type="entry name" value="PRTase_dom"/>
</dbReference>
<evidence type="ECO:0000256" key="11">
    <source>
        <dbReference type="ARBA" id="ARBA00052919"/>
    </source>
</evidence>
<gene>
    <name evidence="15" type="primary">upp</name>
    <name evidence="17" type="ORF">CFR71_00830</name>
</gene>
<name>A0A318QHG0_9PROT</name>
<evidence type="ECO:0000256" key="10">
    <source>
        <dbReference type="ARBA" id="ARBA00031082"/>
    </source>
</evidence>
<dbReference type="GO" id="GO:0000287">
    <property type="term" value="F:magnesium ion binding"/>
    <property type="evidence" value="ECO:0007669"/>
    <property type="project" value="UniProtKB-UniRule"/>
</dbReference>
<dbReference type="GO" id="GO:0006223">
    <property type="term" value="P:uracil salvage"/>
    <property type="evidence" value="ECO:0007669"/>
    <property type="project" value="InterPro"/>
</dbReference>
<evidence type="ECO:0000256" key="9">
    <source>
        <dbReference type="ARBA" id="ARBA00023134"/>
    </source>
</evidence>
<evidence type="ECO:0000256" key="15">
    <source>
        <dbReference type="HAMAP-Rule" id="MF_01218"/>
    </source>
</evidence>
<evidence type="ECO:0000256" key="2">
    <source>
        <dbReference type="ARBA" id="ARBA00009516"/>
    </source>
</evidence>
<dbReference type="RefSeq" id="WP_110525807.1">
    <property type="nucleotide sequence ID" value="NZ_NOXG01000001.1"/>
</dbReference>
<dbReference type="GO" id="GO:0005737">
    <property type="term" value="C:cytoplasm"/>
    <property type="evidence" value="ECO:0007669"/>
    <property type="project" value="UniProtKB-ARBA"/>
</dbReference>
<evidence type="ECO:0000256" key="5">
    <source>
        <dbReference type="ARBA" id="ARBA00022676"/>
    </source>
</evidence>
<dbReference type="Gene3D" id="3.40.50.2020">
    <property type="match status" value="1"/>
</dbReference>
<keyword evidence="5 15" id="KW-0328">Glycosyltransferase</keyword>
<dbReference type="InterPro" id="IPR005765">
    <property type="entry name" value="UPRT"/>
</dbReference>
<dbReference type="Proteomes" id="UP000247609">
    <property type="component" value="Unassembled WGS sequence"/>
</dbReference>